<keyword evidence="2" id="KW-0472">Membrane</keyword>
<evidence type="ECO:0000313" key="4">
    <source>
        <dbReference type="Proteomes" id="UP000663552"/>
    </source>
</evidence>
<sequence>MEKLKNLWDNKLWFKILVIVVILALSYWFGIIAILLGMILFIYAIVTVIRKYIFKKNTRFKARYILLSFLALTIMGGYGYAQTHPEEMEQSRIRQQAAKAKKAEDAKNAAEAKKAAEESNFYSAMTSAAQTVNNNLGSTAIDSIDKGSIYPVLDVQLNIIFASYTNMEIKSLVQTLNESLVQISINNGQTHPQIKYYISGVSIGENRSILNPSEVKFNSNLK</sequence>
<feature type="transmembrane region" description="Helical" evidence="2">
    <location>
        <begin position="12"/>
        <end position="43"/>
    </location>
</feature>
<evidence type="ECO:0000256" key="2">
    <source>
        <dbReference type="SAM" id="Phobius"/>
    </source>
</evidence>
<keyword evidence="2" id="KW-0812">Transmembrane</keyword>
<dbReference type="EMBL" id="CP032148">
    <property type="protein sequence ID" value="QSD63454.1"/>
    <property type="molecule type" value="Genomic_DNA"/>
</dbReference>
<gene>
    <name evidence="3" type="ORF">LL1196_1838</name>
</gene>
<reference evidence="3" key="1">
    <citation type="journal article" date="2020" name="Mol. Microbiol.">
        <title>The CWPS Rubik's cube: Linking diversity of cell wall polysaccharide structures with the encoded biosynthetic machinery of selected Lactococcus lactis strains.</title>
        <authorList>
            <person name="Mahony J."/>
            <person name="Frantzen C."/>
            <person name="Vinogradov E."/>
            <person name="Sadovskaya I."/>
            <person name="Theodorou I."/>
            <person name="Kelleher P."/>
            <person name="Chapot-Chartier M.P."/>
            <person name="Cambillau C."/>
            <person name="Holo H."/>
            <person name="van Sinderen D."/>
        </authorList>
    </citation>
    <scope>NUCLEOTIDE SEQUENCE</scope>
    <source>
        <strain evidence="3">1196</strain>
    </source>
</reference>
<feature type="coiled-coil region" evidence="1">
    <location>
        <begin position="93"/>
        <end position="120"/>
    </location>
</feature>
<name>A0A8B6QK86_LACLC</name>
<evidence type="ECO:0000256" key="1">
    <source>
        <dbReference type="SAM" id="Coils"/>
    </source>
</evidence>
<keyword evidence="2" id="KW-1133">Transmembrane helix</keyword>
<feature type="transmembrane region" description="Helical" evidence="2">
    <location>
        <begin position="64"/>
        <end position="81"/>
    </location>
</feature>
<keyword evidence="1" id="KW-0175">Coiled coil</keyword>
<dbReference type="Proteomes" id="UP000663552">
    <property type="component" value="Chromosome"/>
</dbReference>
<proteinExistence type="predicted"/>
<accession>A0A8B6QK86</accession>
<protein>
    <submittedName>
        <fullName evidence="3">Phage-related protein</fullName>
    </submittedName>
</protein>
<organism evidence="3 4">
    <name type="scientific">Lactococcus lactis subsp. cremoris</name>
    <name type="common">Streptococcus cremoris</name>
    <dbReference type="NCBI Taxonomy" id="1359"/>
    <lineage>
        <taxon>Bacteria</taxon>
        <taxon>Bacillati</taxon>
        <taxon>Bacillota</taxon>
        <taxon>Bacilli</taxon>
        <taxon>Lactobacillales</taxon>
        <taxon>Streptococcaceae</taxon>
        <taxon>Lactococcus</taxon>
    </lineage>
</organism>
<evidence type="ECO:0000313" key="3">
    <source>
        <dbReference type="EMBL" id="QSD63454.1"/>
    </source>
</evidence>
<dbReference type="RefSeq" id="WP_021215776.1">
    <property type="nucleotide sequence ID" value="NZ_CP032148.2"/>
</dbReference>
<dbReference type="AlphaFoldDB" id="A0A8B6QK86"/>